<dbReference type="GO" id="GO:0043215">
    <property type="term" value="P:daunorubicin transport"/>
    <property type="evidence" value="ECO:0007669"/>
    <property type="project" value="InterPro"/>
</dbReference>
<keyword evidence="4 8" id="KW-0812">Transmembrane</keyword>
<dbReference type="Proteomes" id="UP000466607">
    <property type="component" value="Chromosome"/>
</dbReference>
<keyword evidence="3" id="KW-1003">Cell membrane</keyword>
<dbReference type="Pfam" id="PF12698">
    <property type="entry name" value="ABC2_membrane_3"/>
    <property type="match status" value="1"/>
</dbReference>
<gene>
    <name evidence="10" type="primary">drrB_2</name>
    <name evidence="10" type="ORF">MLIT_14920</name>
</gene>
<reference evidence="10 11" key="1">
    <citation type="journal article" date="2019" name="Emerg. Microbes Infect.">
        <title>Comprehensive subspecies identification of 175 nontuberculous mycobacteria species based on 7547 genomic profiles.</title>
        <authorList>
            <person name="Matsumoto Y."/>
            <person name="Kinjo T."/>
            <person name="Motooka D."/>
            <person name="Nabeya D."/>
            <person name="Jung N."/>
            <person name="Uechi K."/>
            <person name="Horii T."/>
            <person name="Iida T."/>
            <person name="Fujita J."/>
            <person name="Nakamura S."/>
        </authorList>
    </citation>
    <scope>NUCLEOTIDE SEQUENCE [LARGE SCALE GENOMIC DNA]</scope>
    <source>
        <strain evidence="10 11">JCM 17423</strain>
    </source>
</reference>
<evidence type="ECO:0000256" key="1">
    <source>
        <dbReference type="ARBA" id="ARBA00004651"/>
    </source>
</evidence>
<dbReference type="InterPro" id="IPR013525">
    <property type="entry name" value="ABC2_TM"/>
</dbReference>
<comment type="similarity">
    <text evidence="2">Belongs to the ABC-2 integral membrane protein family.</text>
</comment>
<keyword evidence="5 8" id="KW-1133">Transmembrane helix</keyword>
<feature type="transmembrane region" description="Helical" evidence="8">
    <location>
        <begin position="32"/>
        <end position="50"/>
    </location>
</feature>
<dbReference type="EMBL" id="AP022586">
    <property type="protein sequence ID" value="BBY15900.1"/>
    <property type="molecule type" value="Genomic_DNA"/>
</dbReference>
<evidence type="ECO:0000313" key="10">
    <source>
        <dbReference type="EMBL" id="BBY15900.1"/>
    </source>
</evidence>
<evidence type="ECO:0000256" key="5">
    <source>
        <dbReference type="ARBA" id="ARBA00022989"/>
    </source>
</evidence>
<keyword evidence="11" id="KW-1185">Reference proteome</keyword>
<dbReference type="InterPro" id="IPR051328">
    <property type="entry name" value="T7SS_ABC-Transporter"/>
</dbReference>
<feature type="transmembrane region" description="Helical" evidence="8">
    <location>
        <begin position="70"/>
        <end position="91"/>
    </location>
</feature>
<evidence type="ECO:0000256" key="4">
    <source>
        <dbReference type="ARBA" id="ARBA00022692"/>
    </source>
</evidence>
<organism evidence="10 11">
    <name type="scientific">Mycolicibacterium litorale</name>
    <dbReference type="NCBI Taxonomy" id="758802"/>
    <lineage>
        <taxon>Bacteria</taxon>
        <taxon>Bacillati</taxon>
        <taxon>Actinomycetota</taxon>
        <taxon>Actinomycetes</taxon>
        <taxon>Mycobacteriales</taxon>
        <taxon>Mycobacteriaceae</taxon>
        <taxon>Mycolicibacterium</taxon>
    </lineage>
</organism>
<accession>A0AAD1MSL9</accession>
<sequence>MIDTTAVRPATSGVQQWWVLTVRMITPTLRNGEVLTLLAASVMFTVGFYLPLKQFMGAFTQGISSYAQYLMPLIALNAIAFAALSAAFRSATDAVQGINRRFKSMPINRLIPLGSRMSASMYRCGMALAVSLVCGHVIGFRFYGSVGATIGFCLLVLLIGAMLSLLGDLIGAATENPEATMPLMLLPIIVFGQVSVGLQPVERFPEWIQAFVRNQPISQFVYALRALAGDSTPAAGAVTWSVVGPALAWVVGLSVVLLPLHALVAARRR</sequence>
<name>A0AAD1MSL9_9MYCO</name>
<dbReference type="GO" id="GO:0046677">
    <property type="term" value="P:response to antibiotic"/>
    <property type="evidence" value="ECO:0007669"/>
    <property type="project" value="UniProtKB-KW"/>
</dbReference>
<dbReference type="NCBIfam" id="TIGR00025">
    <property type="entry name" value="Mtu_efflux"/>
    <property type="match status" value="1"/>
</dbReference>
<keyword evidence="6 8" id="KW-0472">Membrane</keyword>
<dbReference type="GO" id="GO:0043190">
    <property type="term" value="C:ATP-binding cassette (ABC) transporter complex"/>
    <property type="evidence" value="ECO:0007669"/>
    <property type="project" value="InterPro"/>
</dbReference>
<dbReference type="InterPro" id="IPR000412">
    <property type="entry name" value="ABC_2_transport"/>
</dbReference>
<feature type="transmembrane region" description="Helical" evidence="8">
    <location>
        <begin position="149"/>
        <end position="171"/>
    </location>
</feature>
<dbReference type="AlphaFoldDB" id="A0AAD1MSL9"/>
<evidence type="ECO:0000259" key="9">
    <source>
        <dbReference type="Pfam" id="PF12698"/>
    </source>
</evidence>
<keyword evidence="7" id="KW-0046">Antibiotic resistance</keyword>
<evidence type="ECO:0000256" key="7">
    <source>
        <dbReference type="ARBA" id="ARBA00023251"/>
    </source>
</evidence>
<evidence type="ECO:0000256" key="6">
    <source>
        <dbReference type="ARBA" id="ARBA00023136"/>
    </source>
</evidence>
<dbReference type="PIRSF" id="PIRSF006648">
    <property type="entry name" value="DrrB"/>
    <property type="match status" value="1"/>
</dbReference>
<dbReference type="InterPro" id="IPR004377">
    <property type="entry name" value="ABC_transpt_DrrB/DrrC"/>
</dbReference>
<evidence type="ECO:0000256" key="8">
    <source>
        <dbReference type="SAM" id="Phobius"/>
    </source>
</evidence>
<feature type="transmembrane region" description="Helical" evidence="8">
    <location>
        <begin position="124"/>
        <end position="143"/>
    </location>
</feature>
<evidence type="ECO:0000256" key="3">
    <source>
        <dbReference type="ARBA" id="ARBA00022475"/>
    </source>
</evidence>
<proteinExistence type="inferred from homology"/>
<comment type="subcellular location">
    <subcellularLocation>
        <location evidence="1">Cell membrane</location>
        <topology evidence="1">Multi-pass membrane protein</topology>
    </subcellularLocation>
</comment>
<protein>
    <submittedName>
        <fullName evidence="10">Doxorubicin resistance ABC transporter permease DrrB</fullName>
    </submittedName>
</protein>
<dbReference type="RefSeq" id="WP_134051511.1">
    <property type="nucleotide sequence ID" value="NZ_AP022586.1"/>
</dbReference>
<feature type="transmembrane region" description="Helical" evidence="8">
    <location>
        <begin position="183"/>
        <end position="201"/>
    </location>
</feature>
<feature type="transmembrane region" description="Helical" evidence="8">
    <location>
        <begin position="246"/>
        <end position="266"/>
    </location>
</feature>
<dbReference type="GO" id="GO:1900753">
    <property type="term" value="P:doxorubicin transport"/>
    <property type="evidence" value="ECO:0007669"/>
    <property type="project" value="InterPro"/>
</dbReference>
<dbReference type="GO" id="GO:0140359">
    <property type="term" value="F:ABC-type transporter activity"/>
    <property type="evidence" value="ECO:0007669"/>
    <property type="project" value="InterPro"/>
</dbReference>
<dbReference type="PANTHER" id="PTHR43077">
    <property type="entry name" value="TRANSPORT PERMEASE YVFS-RELATED"/>
    <property type="match status" value="1"/>
</dbReference>
<evidence type="ECO:0000256" key="2">
    <source>
        <dbReference type="ARBA" id="ARBA00007783"/>
    </source>
</evidence>
<feature type="domain" description="ABC-2 type transporter transmembrane" evidence="9">
    <location>
        <begin position="61"/>
        <end position="259"/>
    </location>
</feature>
<evidence type="ECO:0000313" key="11">
    <source>
        <dbReference type="Proteomes" id="UP000466607"/>
    </source>
</evidence>
<dbReference type="PANTHER" id="PTHR43077:SF8">
    <property type="entry name" value="DOXORUBICIN RESISTANCE ABC TRANSPORTER PERMEASE PROTEIN DRRB"/>
    <property type="match status" value="1"/>
</dbReference>